<comment type="caution">
    <text evidence="1">The sequence shown here is derived from an EMBL/GenBank/DDBJ whole genome shotgun (WGS) entry which is preliminary data.</text>
</comment>
<evidence type="ECO:0000313" key="2">
    <source>
        <dbReference type="Proteomes" id="UP001204142"/>
    </source>
</evidence>
<proteinExistence type="predicted"/>
<protein>
    <submittedName>
        <fullName evidence="1">Glutathione S-transferase C-terminal domain-containing protein</fullName>
    </submittedName>
</protein>
<sequence length="218" mass="24035">MPANPVLALLDALLEDYADEWLTKPMFHYRWAFEADVDRASRIVPLPMNIQVSNEELAWIAQAFGGRQVSRLGVVGSNPGTAPLIEASYTRLLDILERHFASNAFLMGRRPGASDFALYGQLSQLALFDPTPMALTCQTAPRVVAWTQWVEDLSGLEPIDTDWVSPSALPSTVTDLLAEMGRTYVPVMLANERALQAGEKAVTAAVDGQPWVQQTFPY</sequence>
<dbReference type="SUPFAM" id="SSF47616">
    <property type="entry name" value="GST C-terminal domain-like"/>
    <property type="match status" value="1"/>
</dbReference>
<dbReference type="Gene3D" id="1.20.1050.10">
    <property type="match status" value="1"/>
</dbReference>
<dbReference type="InterPro" id="IPR036282">
    <property type="entry name" value="Glutathione-S-Trfase_C_sf"/>
</dbReference>
<gene>
    <name evidence="1" type="ORF">NQT62_11365</name>
</gene>
<organism evidence="1 2">
    <name type="scientific">Limnobacter humi</name>
    <dbReference type="NCBI Taxonomy" id="1778671"/>
    <lineage>
        <taxon>Bacteria</taxon>
        <taxon>Pseudomonadati</taxon>
        <taxon>Pseudomonadota</taxon>
        <taxon>Betaproteobacteria</taxon>
        <taxon>Burkholderiales</taxon>
        <taxon>Burkholderiaceae</taxon>
        <taxon>Limnobacter</taxon>
    </lineage>
</organism>
<accession>A0ABT1WHN0</accession>
<dbReference type="Pfam" id="PF13410">
    <property type="entry name" value="GST_C_2"/>
    <property type="match status" value="1"/>
</dbReference>
<keyword evidence="2" id="KW-1185">Reference proteome</keyword>
<evidence type="ECO:0000313" key="1">
    <source>
        <dbReference type="EMBL" id="MCQ8897032.1"/>
    </source>
</evidence>
<name>A0ABT1WHN0_9BURK</name>
<dbReference type="RefSeq" id="WP_256764820.1">
    <property type="nucleotide sequence ID" value="NZ_JANIGO010000003.1"/>
</dbReference>
<dbReference type="Proteomes" id="UP001204142">
    <property type="component" value="Unassembled WGS sequence"/>
</dbReference>
<reference evidence="1 2" key="1">
    <citation type="submission" date="2022-07" db="EMBL/GenBank/DDBJ databases">
        <authorList>
            <person name="Xamxidin M."/>
            <person name="Wu M."/>
        </authorList>
    </citation>
    <scope>NUCLEOTIDE SEQUENCE [LARGE SCALE GENOMIC DNA]</scope>
    <source>
        <strain evidence="1 2">NBRC 111650</strain>
    </source>
</reference>
<dbReference type="EMBL" id="JANIGO010000003">
    <property type="protein sequence ID" value="MCQ8897032.1"/>
    <property type="molecule type" value="Genomic_DNA"/>
</dbReference>